<sequence>MPMGMPQGMPQGMPMAQALVQRPPMGKGKERGQRQGDWLCSQCGNMNFADRAFCNMRKCSAPRQLTDWVCSCGNTNYADRAVCNMRRCGLPRNDVHPDALALLASRGLGKGGGKVAMPPIVDFGIAS</sequence>
<name>A0A7S1MID5_ALECA</name>
<dbReference type="GO" id="GO:0008270">
    <property type="term" value="F:zinc ion binding"/>
    <property type="evidence" value="ECO:0007669"/>
    <property type="project" value="UniProtKB-KW"/>
</dbReference>
<reference evidence="5" key="1">
    <citation type="submission" date="2021-01" db="EMBL/GenBank/DDBJ databases">
        <authorList>
            <person name="Corre E."/>
            <person name="Pelletier E."/>
            <person name="Niang G."/>
            <person name="Scheremetjew M."/>
            <person name="Finn R."/>
            <person name="Kale V."/>
            <person name="Holt S."/>
            <person name="Cochrane G."/>
            <person name="Meng A."/>
            <person name="Brown T."/>
            <person name="Cohen L."/>
        </authorList>
    </citation>
    <scope>NUCLEOTIDE SEQUENCE</scope>
    <source>
        <strain evidence="5">OF101</strain>
    </source>
</reference>
<evidence type="ECO:0000256" key="3">
    <source>
        <dbReference type="ARBA" id="ARBA00022833"/>
    </source>
</evidence>
<feature type="domain" description="RanBP2-type" evidence="4">
    <location>
        <begin position="36"/>
        <end position="62"/>
    </location>
</feature>
<dbReference type="PANTHER" id="PTHR12999">
    <property type="entry name" value="ZINC FINGER RAN-BINDING DOMAIN-CONTAINING PROTEIN 2 ZRANB2-RELATED"/>
    <property type="match status" value="1"/>
</dbReference>
<proteinExistence type="predicted"/>
<dbReference type="InterPro" id="IPR001876">
    <property type="entry name" value="Znf_RanBP2"/>
</dbReference>
<dbReference type="EMBL" id="HBGE01037429">
    <property type="protein sequence ID" value="CAD9132004.1"/>
    <property type="molecule type" value="Transcribed_RNA"/>
</dbReference>
<evidence type="ECO:0000313" key="5">
    <source>
        <dbReference type="EMBL" id="CAD9132004.1"/>
    </source>
</evidence>
<dbReference type="InterPro" id="IPR036443">
    <property type="entry name" value="Znf_RanBP2_sf"/>
</dbReference>
<accession>A0A7S1MID5</accession>
<keyword evidence="2" id="KW-0863">Zinc-finger</keyword>
<keyword evidence="3" id="KW-0862">Zinc</keyword>
<dbReference type="AlphaFoldDB" id="A0A7S1MID5"/>
<evidence type="ECO:0000256" key="2">
    <source>
        <dbReference type="ARBA" id="ARBA00022771"/>
    </source>
</evidence>
<protein>
    <recommendedName>
        <fullName evidence="4">RanBP2-type domain-containing protein</fullName>
    </recommendedName>
</protein>
<dbReference type="SUPFAM" id="SSF90209">
    <property type="entry name" value="Ran binding protein zinc finger-like"/>
    <property type="match status" value="1"/>
</dbReference>
<dbReference type="PANTHER" id="PTHR12999:SF17">
    <property type="entry name" value="ZINC FINGER RAN-BINDING DOMAIN-CONTAINING PROTEIN 2"/>
    <property type="match status" value="1"/>
</dbReference>
<organism evidence="5">
    <name type="scientific">Alexandrium catenella</name>
    <name type="common">Red tide dinoflagellate</name>
    <name type="synonym">Gonyaulax catenella</name>
    <dbReference type="NCBI Taxonomy" id="2925"/>
    <lineage>
        <taxon>Eukaryota</taxon>
        <taxon>Sar</taxon>
        <taxon>Alveolata</taxon>
        <taxon>Dinophyceae</taxon>
        <taxon>Gonyaulacales</taxon>
        <taxon>Pyrocystaceae</taxon>
        <taxon>Alexandrium</taxon>
    </lineage>
</organism>
<gene>
    <name evidence="5" type="ORF">ACAT0790_LOCUS22601</name>
</gene>
<evidence type="ECO:0000259" key="4">
    <source>
        <dbReference type="SMART" id="SM00547"/>
    </source>
</evidence>
<evidence type="ECO:0000256" key="1">
    <source>
        <dbReference type="ARBA" id="ARBA00022723"/>
    </source>
</evidence>
<feature type="domain" description="RanBP2-type" evidence="4">
    <location>
        <begin position="66"/>
        <end position="91"/>
    </location>
</feature>
<dbReference type="Gene3D" id="4.10.1060.10">
    <property type="entry name" value="Zinc finger, RanBP2-type"/>
    <property type="match status" value="2"/>
</dbReference>
<dbReference type="SMART" id="SM00547">
    <property type="entry name" value="ZnF_RBZ"/>
    <property type="match status" value="2"/>
</dbReference>
<keyword evidence="1" id="KW-0479">Metal-binding</keyword>